<feature type="chain" id="PRO_5043360630" description="Cysteine protease" evidence="3">
    <location>
        <begin position="24"/>
        <end position="289"/>
    </location>
</feature>
<dbReference type="InterPro" id="IPR025660">
    <property type="entry name" value="Pept_his_AS"/>
</dbReference>
<dbReference type="InterPro" id="IPR025661">
    <property type="entry name" value="Pept_asp_AS"/>
</dbReference>
<dbReference type="PANTHER" id="PTHR12411">
    <property type="entry name" value="CYSTEINE PROTEASE FAMILY C1-RELATED"/>
    <property type="match status" value="1"/>
</dbReference>
<sequence length="289" mass="31781">MSRCFFLLAVAVALALAASPAQGIPFTEKDLASEESLRGLYERWRSHYTVAGLEDPLDDDRFNVFKENVRYIHDANKKDRPFRLALNKFADMTTDEFRRTYAGSRVRLHRALSGGRRAEGSFMYADAGDLPPSVDWRQKGAVTGVKDQGQCDISIFVTSQEGSHDVTIDGYEDVPANDENALEKAVANQPVAVAIEASGQDFQFYSEGVFTGSCGTELDHGVAAVGYGTTRDGTKYWIVKNSWGENWGESGYIRMQRGISDSHGLCGIAMEPSYPTKSAPHGASNKEEL</sequence>
<feature type="signal peptide" evidence="3">
    <location>
        <begin position="1"/>
        <end position="23"/>
    </location>
</feature>
<dbReference type="AlphaFoldDB" id="A0AAV5D8S8"/>
<reference evidence="6" key="2">
    <citation type="submission" date="2021-12" db="EMBL/GenBank/DDBJ databases">
        <title>Resequencing data analysis of finger millet.</title>
        <authorList>
            <person name="Hatakeyama M."/>
            <person name="Aluri S."/>
            <person name="Balachadran M.T."/>
            <person name="Sivarajan S.R."/>
            <person name="Poveda L."/>
            <person name="Shimizu-Inatsugi R."/>
            <person name="Schlapbach R."/>
            <person name="Sreeman S.M."/>
            <person name="Shimizu K.K."/>
        </authorList>
    </citation>
    <scope>NUCLEOTIDE SEQUENCE</scope>
</reference>
<dbReference type="InterPro" id="IPR013128">
    <property type="entry name" value="Peptidase_C1A"/>
</dbReference>
<dbReference type="GO" id="GO:0006508">
    <property type="term" value="P:proteolysis"/>
    <property type="evidence" value="ECO:0007669"/>
    <property type="project" value="InterPro"/>
</dbReference>
<dbReference type="InterPro" id="IPR039417">
    <property type="entry name" value="Peptidase_C1A_papain-like"/>
</dbReference>
<reference evidence="6" key="1">
    <citation type="journal article" date="2018" name="DNA Res.">
        <title>Multiple hybrid de novo genome assembly of finger millet, an orphan allotetraploid crop.</title>
        <authorList>
            <person name="Hatakeyama M."/>
            <person name="Aluri S."/>
            <person name="Balachadran M.T."/>
            <person name="Sivarajan S.R."/>
            <person name="Patrignani A."/>
            <person name="Gruter S."/>
            <person name="Poveda L."/>
            <person name="Shimizu-Inatsugi R."/>
            <person name="Baeten J."/>
            <person name="Francoijs K.J."/>
            <person name="Nataraja K.N."/>
            <person name="Reddy Y.A.N."/>
            <person name="Phadnis S."/>
            <person name="Ravikumar R.L."/>
            <person name="Schlapbach R."/>
            <person name="Sreeman S.M."/>
            <person name="Shimizu K.K."/>
        </authorList>
    </citation>
    <scope>NUCLEOTIDE SEQUENCE</scope>
</reference>
<name>A0AAV5D8S8_ELECO</name>
<keyword evidence="7" id="KW-1185">Reference proteome</keyword>
<evidence type="ECO:0000256" key="1">
    <source>
        <dbReference type="ARBA" id="ARBA00008455"/>
    </source>
</evidence>
<keyword evidence="2" id="KW-1015">Disulfide bond</keyword>
<protein>
    <recommendedName>
        <fullName evidence="8">Cysteine protease</fullName>
    </recommendedName>
</protein>
<keyword evidence="3" id="KW-0732">Signal</keyword>
<dbReference type="Gene3D" id="3.90.70.10">
    <property type="entry name" value="Cysteine proteinases"/>
    <property type="match status" value="2"/>
</dbReference>
<comment type="caution">
    <text evidence="6">The sequence shown here is derived from an EMBL/GenBank/DDBJ whole genome shotgun (WGS) entry which is preliminary data.</text>
</comment>
<evidence type="ECO:0000313" key="7">
    <source>
        <dbReference type="Proteomes" id="UP001054889"/>
    </source>
</evidence>
<dbReference type="Pfam" id="PF00112">
    <property type="entry name" value="Peptidase_C1"/>
    <property type="match status" value="1"/>
</dbReference>
<dbReference type="InterPro" id="IPR038765">
    <property type="entry name" value="Papain-like_cys_pep_sf"/>
</dbReference>
<dbReference type="PROSITE" id="PS00639">
    <property type="entry name" value="THIOL_PROTEASE_HIS"/>
    <property type="match status" value="1"/>
</dbReference>
<feature type="domain" description="Peptidase C1A papain C-terminal" evidence="4">
    <location>
        <begin position="130"/>
        <end position="276"/>
    </location>
</feature>
<dbReference type="SMART" id="SM00848">
    <property type="entry name" value="Inhibitor_I29"/>
    <property type="match status" value="1"/>
</dbReference>
<dbReference type="GO" id="GO:0008234">
    <property type="term" value="F:cysteine-type peptidase activity"/>
    <property type="evidence" value="ECO:0007669"/>
    <property type="project" value="InterPro"/>
</dbReference>
<dbReference type="Proteomes" id="UP001054889">
    <property type="component" value="Unassembled WGS sequence"/>
</dbReference>
<evidence type="ECO:0000259" key="5">
    <source>
        <dbReference type="SMART" id="SM00848"/>
    </source>
</evidence>
<feature type="domain" description="Cathepsin propeptide inhibitor" evidence="5">
    <location>
        <begin position="41"/>
        <end position="97"/>
    </location>
</feature>
<organism evidence="6 7">
    <name type="scientific">Eleusine coracana subsp. coracana</name>
    <dbReference type="NCBI Taxonomy" id="191504"/>
    <lineage>
        <taxon>Eukaryota</taxon>
        <taxon>Viridiplantae</taxon>
        <taxon>Streptophyta</taxon>
        <taxon>Embryophyta</taxon>
        <taxon>Tracheophyta</taxon>
        <taxon>Spermatophyta</taxon>
        <taxon>Magnoliopsida</taxon>
        <taxon>Liliopsida</taxon>
        <taxon>Poales</taxon>
        <taxon>Poaceae</taxon>
        <taxon>PACMAD clade</taxon>
        <taxon>Chloridoideae</taxon>
        <taxon>Cynodonteae</taxon>
        <taxon>Eleusininae</taxon>
        <taxon>Eleusine</taxon>
    </lineage>
</organism>
<evidence type="ECO:0000256" key="3">
    <source>
        <dbReference type="SAM" id="SignalP"/>
    </source>
</evidence>
<dbReference type="InterPro" id="IPR013201">
    <property type="entry name" value="Prot_inhib_I29"/>
</dbReference>
<evidence type="ECO:0000313" key="6">
    <source>
        <dbReference type="EMBL" id="GJN06679.1"/>
    </source>
</evidence>
<dbReference type="PROSITE" id="PS00640">
    <property type="entry name" value="THIOL_PROTEASE_ASN"/>
    <property type="match status" value="1"/>
</dbReference>
<dbReference type="SUPFAM" id="SSF54001">
    <property type="entry name" value="Cysteine proteinases"/>
    <property type="match status" value="1"/>
</dbReference>
<evidence type="ECO:0000256" key="2">
    <source>
        <dbReference type="ARBA" id="ARBA00023157"/>
    </source>
</evidence>
<dbReference type="EMBL" id="BQKI01000013">
    <property type="protein sequence ID" value="GJN06679.1"/>
    <property type="molecule type" value="Genomic_DNA"/>
</dbReference>
<evidence type="ECO:0008006" key="8">
    <source>
        <dbReference type="Google" id="ProtNLM"/>
    </source>
</evidence>
<dbReference type="CDD" id="cd02248">
    <property type="entry name" value="Peptidase_C1A"/>
    <property type="match status" value="1"/>
</dbReference>
<dbReference type="Pfam" id="PF08246">
    <property type="entry name" value="Inhibitor_I29"/>
    <property type="match status" value="1"/>
</dbReference>
<accession>A0AAV5D8S8</accession>
<comment type="similarity">
    <text evidence="1">Belongs to the peptidase C1 family.</text>
</comment>
<dbReference type="InterPro" id="IPR000668">
    <property type="entry name" value="Peptidase_C1A_C"/>
</dbReference>
<dbReference type="SMART" id="SM00645">
    <property type="entry name" value="Pept_C1"/>
    <property type="match status" value="1"/>
</dbReference>
<proteinExistence type="inferred from homology"/>
<gene>
    <name evidence="6" type="primary">ga24434</name>
    <name evidence="6" type="ORF">PR202_ga24434</name>
</gene>
<evidence type="ECO:0000259" key="4">
    <source>
        <dbReference type="SMART" id="SM00645"/>
    </source>
</evidence>